<dbReference type="STRING" id="7375.A0A0L0BLR0"/>
<feature type="non-terminal residue" evidence="10">
    <location>
        <position position="294"/>
    </location>
</feature>
<dbReference type="EMBL" id="JRES01001685">
    <property type="protein sequence ID" value="KNC20962.1"/>
    <property type="molecule type" value="Genomic_DNA"/>
</dbReference>
<feature type="domain" description="BRCT" evidence="9">
    <location>
        <begin position="201"/>
        <end position="268"/>
    </location>
</feature>
<evidence type="ECO:0000256" key="3">
    <source>
        <dbReference type="ARBA" id="ARBA00022741"/>
    </source>
</evidence>
<evidence type="ECO:0000256" key="7">
    <source>
        <dbReference type="SAM" id="MobiDB-lite"/>
    </source>
</evidence>
<feature type="binding site" evidence="6">
    <location>
        <position position="59"/>
    </location>
    <ligand>
        <name>ATP</name>
        <dbReference type="ChEBI" id="CHEBI:30616"/>
    </ligand>
</feature>
<dbReference type="InterPro" id="IPR017441">
    <property type="entry name" value="Protein_kinase_ATP_BS"/>
</dbReference>
<keyword evidence="5 6" id="KW-0067">ATP-binding</keyword>
<dbReference type="Gene3D" id="3.30.200.20">
    <property type="entry name" value="Phosphorylase Kinase, domain 1"/>
    <property type="match status" value="1"/>
</dbReference>
<evidence type="ECO:0000256" key="6">
    <source>
        <dbReference type="PROSITE-ProRule" id="PRU10141"/>
    </source>
</evidence>
<keyword evidence="1" id="KW-0723">Serine/threonine-protein kinase</keyword>
<feature type="region of interest" description="Disordered" evidence="7">
    <location>
        <begin position="275"/>
        <end position="294"/>
    </location>
</feature>
<dbReference type="InterPro" id="IPR036420">
    <property type="entry name" value="BRCT_dom_sf"/>
</dbReference>
<dbReference type="Pfam" id="PF00069">
    <property type="entry name" value="Pkinase"/>
    <property type="match status" value="1"/>
</dbReference>
<dbReference type="InterPro" id="IPR011009">
    <property type="entry name" value="Kinase-like_dom_sf"/>
</dbReference>
<dbReference type="GO" id="GO:0004674">
    <property type="term" value="F:protein serine/threonine kinase activity"/>
    <property type="evidence" value="ECO:0007669"/>
    <property type="project" value="UniProtKB-KW"/>
</dbReference>
<dbReference type="InterPro" id="IPR050117">
    <property type="entry name" value="MAPK"/>
</dbReference>
<dbReference type="PANTHER" id="PTHR24055">
    <property type="entry name" value="MITOGEN-ACTIVATED PROTEIN KINASE"/>
    <property type="match status" value="1"/>
</dbReference>
<evidence type="ECO:0000256" key="5">
    <source>
        <dbReference type="ARBA" id="ARBA00022840"/>
    </source>
</evidence>
<evidence type="ECO:0000313" key="10">
    <source>
        <dbReference type="EMBL" id="KNC20962.1"/>
    </source>
</evidence>
<feature type="compositionally biased region" description="Basic and acidic residues" evidence="7">
    <location>
        <begin position="282"/>
        <end position="294"/>
    </location>
</feature>
<accession>A0A0L0BLR0</accession>
<evidence type="ECO:0000256" key="1">
    <source>
        <dbReference type="ARBA" id="ARBA00022527"/>
    </source>
</evidence>
<evidence type="ECO:0000259" key="8">
    <source>
        <dbReference type="PROSITE" id="PS50011"/>
    </source>
</evidence>
<evidence type="ECO:0000256" key="4">
    <source>
        <dbReference type="ARBA" id="ARBA00022777"/>
    </source>
</evidence>
<keyword evidence="3 6" id="KW-0547">Nucleotide-binding</keyword>
<dbReference type="FunFam" id="3.30.200.20:FF:000046">
    <property type="entry name" value="Mitogen-activated protein kinase"/>
    <property type="match status" value="1"/>
</dbReference>
<dbReference type="PROSITE" id="PS00107">
    <property type="entry name" value="PROTEIN_KINASE_ATP"/>
    <property type="match status" value="1"/>
</dbReference>
<dbReference type="Pfam" id="PF00533">
    <property type="entry name" value="BRCT"/>
    <property type="match status" value="1"/>
</dbReference>
<dbReference type="SUPFAM" id="SSF56112">
    <property type="entry name" value="Protein kinase-like (PK-like)"/>
    <property type="match status" value="1"/>
</dbReference>
<name>A0A0L0BLR0_LUCCU</name>
<dbReference type="Gene3D" id="3.40.50.10190">
    <property type="entry name" value="BRCT domain"/>
    <property type="match status" value="1"/>
</dbReference>
<organism evidence="10 11">
    <name type="scientific">Lucilia cuprina</name>
    <name type="common">Green bottle fly</name>
    <name type="synonym">Australian sheep blowfly</name>
    <dbReference type="NCBI Taxonomy" id="7375"/>
    <lineage>
        <taxon>Eukaryota</taxon>
        <taxon>Metazoa</taxon>
        <taxon>Ecdysozoa</taxon>
        <taxon>Arthropoda</taxon>
        <taxon>Hexapoda</taxon>
        <taxon>Insecta</taxon>
        <taxon>Pterygota</taxon>
        <taxon>Neoptera</taxon>
        <taxon>Endopterygota</taxon>
        <taxon>Diptera</taxon>
        <taxon>Brachycera</taxon>
        <taxon>Muscomorpha</taxon>
        <taxon>Oestroidea</taxon>
        <taxon>Calliphoridae</taxon>
        <taxon>Luciliinae</taxon>
        <taxon>Lucilia</taxon>
    </lineage>
</organism>
<evidence type="ECO:0000259" key="9">
    <source>
        <dbReference type="PROSITE" id="PS50172"/>
    </source>
</evidence>
<dbReference type="SMART" id="SM00292">
    <property type="entry name" value="BRCT"/>
    <property type="match status" value="1"/>
</dbReference>
<dbReference type="GO" id="GO:0005524">
    <property type="term" value="F:ATP binding"/>
    <property type="evidence" value="ECO:0007669"/>
    <property type="project" value="UniProtKB-UniRule"/>
</dbReference>
<dbReference type="OrthoDB" id="192887at2759"/>
<evidence type="ECO:0000313" key="11">
    <source>
        <dbReference type="Proteomes" id="UP000037069"/>
    </source>
</evidence>
<dbReference type="AlphaFoldDB" id="A0A0L0BLR0"/>
<dbReference type="PROSITE" id="PS50011">
    <property type="entry name" value="PROTEIN_KINASE_DOM"/>
    <property type="match status" value="1"/>
</dbReference>
<dbReference type="PROSITE" id="PS50172">
    <property type="entry name" value="BRCT"/>
    <property type="match status" value="1"/>
</dbReference>
<evidence type="ECO:0008006" key="12">
    <source>
        <dbReference type="Google" id="ProtNLM"/>
    </source>
</evidence>
<proteinExistence type="predicted"/>
<dbReference type="Proteomes" id="UP000037069">
    <property type="component" value="Unassembled WGS sequence"/>
</dbReference>
<dbReference type="Gene3D" id="1.10.510.10">
    <property type="entry name" value="Transferase(Phosphotransferase) domain 1"/>
    <property type="match status" value="1"/>
</dbReference>
<reference evidence="10 11" key="1">
    <citation type="journal article" date="2015" name="Nat. Commun.">
        <title>Lucilia cuprina genome unlocks parasitic fly biology to underpin future interventions.</title>
        <authorList>
            <person name="Anstead C.A."/>
            <person name="Korhonen P.K."/>
            <person name="Young N.D."/>
            <person name="Hall R.S."/>
            <person name="Jex A.R."/>
            <person name="Murali S.C."/>
            <person name="Hughes D.S."/>
            <person name="Lee S.F."/>
            <person name="Perry T."/>
            <person name="Stroehlein A.J."/>
            <person name="Ansell B.R."/>
            <person name="Breugelmans B."/>
            <person name="Hofmann A."/>
            <person name="Qu J."/>
            <person name="Dugan S."/>
            <person name="Lee S.L."/>
            <person name="Chao H."/>
            <person name="Dinh H."/>
            <person name="Han Y."/>
            <person name="Doddapaneni H.V."/>
            <person name="Worley K.C."/>
            <person name="Muzny D.M."/>
            <person name="Ioannidis P."/>
            <person name="Waterhouse R.M."/>
            <person name="Zdobnov E.M."/>
            <person name="James P.J."/>
            <person name="Bagnall N.H."/>
            <person name="Kotze A.C."/>
            <person name="Gibbs R.A."/>
            <person name="Richards S."/>
            <person name="Batterham P."/>
            <person name="Gasser R.B."/>
        </authorList>
    </citation>
    <scope>NUCLEOTIDE SEQUENCE [LARGE SCALE GENOMIC DNA]</scope>
    <source>
        <strain evidence="10 11">LS</strain>
        <tissue evidence="10">Full body</tissue>
    </source>
</reference>
<comment type="caution">
    <text evidence="10">The sequence shown here is derived from an EMBL/GenBank/DDBJ whole genome shotgun (WGS) entry which is preliminary data.</text>
</comment>
<keyword evidence="11" id="KW-1185">Reference proteome</keyword>
<dbReference type="SMART" id="SM00220">
    <property type="entry name" value="S_TKc"/>
    <property type="match status" value="1"/>
</dbReference>
<dbReference type="InterPro" id="IPR001357">
    <property type="entry name" value="BRCT_dom"/>
</dbReference>
<keyword evidence="2" id="KW-0808">Transferase</keyword>
<dbReference type="SUPFAM" id="SSF52113">
    <property type="entry name" value="BRCT domain"/>
    <property type="match status" value="1"/>
</dbReference>
<keyword evidence="4" id="KW-0418">Kinase</keyword>
<sequence length="294" mass="33069">MSYTESTSEQQATDAIPPKQVSFDVPSTYQLISVIGEGGYGVVCSAYKSDTNEQVAIKKVPAFLNPIFCLRTLREIKILQHFRHENIISLIDLPRPKFGLNDIYIVQELMDTDLGKVIKSQNLTEDHMQYFILPFSPGVKFEDLYPNASPMAIDLLSKLLAFNPKKRITVDEALNHPFIAVYHDSSDEPTFPAFPPEFFDFEKSMMFFNDDKEEIQNLIKKYGGRVTTSLSKNTDCMVMGQDAGPAKIQKAKTLRLKVIDEQGFIDFLGKLPASGGSGRAAELARAKRKREEAE</sequence>
<dbReference type="InterPro" id="IPR000719">
    <property type="entry name" value="Prot_kinase_dom"/>
</dbReference>
<feature type="domain" description="Protein kinase" evidence="8">
    <location>
        <begin position="29"/>
        <end position="294"/>
    </location>
</feature>
<protein>
    <recommendedName>
        <fullName evidence="12">Protein kinase domain-containing protein</fullName>
    </recommendedName>
</protein>
<evidence type="ECO:0000256" key="2">
    <source>
        <dbReference type="ARBA" id="ARBA00022679"/>
    </source>
</evidence>
<gene>
    <name evidence="10" type="ORF">FF38_01472</name>
</gene>